<feature type="chain" id="PRO_5006936399" evidence="1">
    <location>
        <begin position="21"/>
        <end position="155"/>
    </location>
</feature>
<feature type="signal peptide" evidence="1">
    <location>
        <begin position="1"/>
        <end position="20"/>
    </location>
</feature>
<dbReference type="STRING" id="1685382.AVJ23_08175"/>
<dbReference type="OrthoDB" id="7862810at2"/>
<evidence type="ECO:0000313" key="2">
    <source>
        <dbReference type="EMBL" id="KUF11024.1"/>
    </source>
</evidence>
<reference evidence="2 3" key="1">
    <citation type="submission" date="2015-12" db="EMBL/GenBank/DDBJ databases">
        <authorList>
            <person name="Shamseldin A."/>
            <person name="Moawad H."/>
            <person name="Abd El-Rahim W.M."/>
            <person name="Sadowsky M.J."/>
        </authorList>
    </citation>
    <scope>NUCLEOTIDE SEQUENCE [LARGE SCALE GENOMIC DNA]</scope>
    <source>
        <strain evidence="2 3">SJ5A-1</strain>
    </source>
</reference>
<accession>A0A0W7WK87</accession>
<proteinExistence type="predicted"/>
<dbReference type="EMBL" id="LPXO01000004">
    <property type="protein sequence ID" value="KUF11024.1"/>
    <property type="molecule type" value="Genomic_DNA"/>
</dbReference>
<evidence type="ECO:0000313" key="3">
    <source>
        <dbReference type="Proteomes" id="UP000054396"/>
    </source>
</evidence>
<comment type="caution">
    <text evidence="2">The sequence shown here is derived from an EMBL/GenBank/DDBJ whole genome shotgun (WGS) entry which is preliminary data.</text>
</comment>
<gene>
    <name evidence="2" type="ORF">AVJ23_08175</name>
</gene>
<organism evidence="2 3">
    <name type="scientific">Pseudoponticoccus marisrubri</name>
    <dbReference type="NCBI Taxonomy" id="1685382"/>
    <lineage>
        <taxon>Bacteria</taxon>
        <taxon>Pseudomonadati</taxon>
        <taxon>Pseudomonadota</taxon>
        <taxon>Alphaproteobacteria</taxon>
        <taxon>Rhodobacterales</taxon>
        <taxon>Roseobacteraceae</taxon>
        <taxon>Pseudoponticoccus</taxon>
    </lineage>
</organism>
<keyword evidence="3" id="KW-1185">Reference proteome</keyword>
<keyword evidence="1" id="KW-0732">Signal</keyword>
<protein>
    <submittedName>
        <fullName evidence="2">Uncharacterized protein</fullName>
    </submittedName>
</protein>
<dbReference type="RefSeq" id="WP_058861688.1">
    <property type="nucleotide sequence ID" value="NZ_LPXO01000004.1"/>
</dbReference>
<sequence>MIRLAAVLSLGLATASAGWADTDMPSVEVSDCDWQASARNIVEPWEDNSRTFSNGKTRIAFLDTIEPAAGWAYLLVLSPPFAELGDRQCKVIGTNGMGFSGMRFDELTASYDPATGLTFAVPVQIYQLGHEQLVWTTLSFTLNQATGEIRGELLL</sequence>
<dbReference type="AlphaFoldDB" id="A0A0W7WK87"/>
<dbReference type="Proteomes" id="UP000054396">
    <property type="component" value="Unassembled WGS sequence"/>
</dbReference>
<name>A0A0W7WK87_9RHOB</name>
<evidence type="ECO:0000256" key="1">
    <source>
        <dbReference type="SAM" id="SignalP"/>
    </source>
</evidence>